<sequence length="172" mass="19445">MPSIVAEQPITYTAEAYTAERALGTRSQQCQHSRRFRLAAASGQRLPHRQPTVDMAPMSRGIRLVPPQELREIESQSYYRVRPEDRPRHPLRMDEECLRYTSQTKRNFFFGVIRLTGMIGLGMTVFAGVGMLILLLLMSLGDNRVGPEHYLVLGKIILITSLVCLCLWGGQA</sequence>
<proteinExistence type="predicted"/>
<name>S2L861_LITA3</name>
<organism evidence="2 3">
    <name type="scientific">Litchfieldella anticariensis (strain DSM 16096 / CECT 5854 / CIP 108499 / LMG 22089 / FP35)</name>
    <name type="common">Halomonas anticariensis</name>
    <dbReference type="NCBI Taxonomy" id="1121939"/>
    <lineage>
        <taxon>Bacteria</taxon>
        <taxon>Pseudomonadati</taxon>
        <taxon>Pseudomonadota</taxon>
        <taxon>Gammaproteobacteria</taxon>
        <taxon>Oceanospirillales</taxon>
        <taxon>Halomonadaceae</taxon>
        <taxon>Litchfieldella</taxon>
    </lineage>
</organism>
<feature type="transmembrane region" description="Helical" evidence="1">
    <location>
        <begin position="108"/>
        <end position="138"/>
    </location>
</feature>
<evidence type="ECO:0000313" key="3">
    <source>
        <dbReference type="Proteomes" id="UP000014463"/>
    </source>
</evidence>
<evidence type="ECO:0000313" key="2">
    <source>
        <dbReference type="EMBL" id="EPC00926.1"/>
    </source>
</evidence>
<accession>S2L861</accession>
<keyword evidence="1" id="KW-1133">Transmembrane helix</keyword>
<dbReference type="Proteomes" id="UP000014463">
    <property type="component" value="Unassembled WGS sequence"/>
</dbReference>
<protein>
    <submittedName>
        <fullName evidence="2">Uncharacterized protein</fullName>
    </submittedName>
</protein>
<evidence type="ECO:0000256" key="1">
    <source>
        <dbReference type="SAM" id="Phobius"/>
    </source>
</evidence>
<dbReference type="OrthoDB" id="6160351at2"/>
<dbReference type="EMBL" id="ASTJ01000038">
    <property type="protein sequence ID" value="EPC00926.1"/>
    <property type="molecule type" value="Genomic_DNA"/>
</dbReference>
<reference evidence="2 3" key="1">
    <citation type="journal article" date="2013" name="Genome Announc.">
        <title>Draft genome sequence of the moderately halophilic gammaproteobacterium Halomonas anticariensis FP35.</title>
        <authorList>
            <person name="Tahrioui A."/>
            <person name="Quesada E."/>
            <person name="Llamas I."/>
        </authorList>
    </citation>
    <scope>NUCLEOTIDE SEQUENCE [LARGE SCALE GENOMIC DNA]</scope>
    <source>
        <strain evidence="3">DSM 16096 / CECT 5854 / LMG 22089 / FP35</strain>
    </source>
</reference>
<keyword evidence="3" id="KW-1185">Reference proteome</keyword>
<keyword evidence="1" id="KW-0812">Transmembrane</keyword>
<gene>
    <name evidence="2" type="ORF">L861_05865</name>
</gene>
<dbReference type="STRING" id="1121939.L861_05865"/>
<keyword evidence="1" id="KW-0472">Membrane</keyword>
<dbReference type="AlphaFoldDB" id="S2L861"/>
<feature type="transmembrane region" description="Helical" evidence="1">
    <location>
        <begin position="150"/>
        <end position="170"/>
    </location>
</feature>
<dbReference type="RefSeq" id="WP_016418218.1">
    <property type="nucleotide sequence ID" value="NZ_KE332393.1"/>
</dbReference>
<comment type="caution">
    <text evidence="2">The sequence shown here is derived from an EMBL/GenBank/DDBJ whole genome shotgun (WGS) entry which is preliminary data.</text>
</comment>